<dbReference type="GO" id="GO:0005730">
    <property type="term" value="C:nucleolus"/>
    <property type="evidence" value="ECO:0007669"/>
    <property type="project" value="TreeGrafter"/>
</dbReference>
<dbReference type="VEuPathDB" id="FungiDB:P175DRAFT_0502637"/>
<protein>
    <submittedName>
        <fullName evidence="2">Uncharacterized protein</fullName>
    </submittedName>
</protein>
<feature type="compositionally biased region" description="Polar residues" evidence="1">
    <location>
        <begin position="175"/>
        <end position="187"/>
    </location>
</feature>
<dbReference type="GO" id="GO:0043634">
    <property type="term" value="P:polyadenylation-dependent ncRNA catabolic process"/>
    <property type="evidence" value="ECO:0007669"/>
    <property type="project" value="TreeGrafter"/>
</dbReference>
<evidence type="ECO:0000256" key="1">
    <source>
        <dbReference type="SAM" id="MobiDB-lite"/>
    </source>
</evidence>
<dbReference type="SUPFAM" id="SSF81631">
    <property type="entry name" value="PAP/OAS1 substrate-binding domain"/>
    <property type="match status" value="1"/>
</dbReference>
<feature type="region of interest" description="Disordered" evidence="1">
    <location>
        <begin position="218"/>
        <end position="239"/>
    </location>
</feature>
<accession>A0A2T5LS71</accession>
<dbReference type="Proteomes" id="UP000244073">
    <property type="component" value="Unassembled WGS sequence"/>
</dbReference>
<dbReference type="EMBL" id="MSFN02000006">
    <property type="protein sequence ID" value="PTU19124.1"/>
    <property type="molecule type" value="Genomic_DNA"/>
</dbReference>
<dbReference type="InterPro" id="IPR045862">
    <property type="entry name" value="Trf4-like"/>
</dbReference>
<organism evidence="2 3">
    <name type="scientific">Aspergillus ochraceoroseus IBT 24754</name>
    <dbReference type="NCBI Taxonomy" id="1392256"/>
    <lineage>
        <taxon>Eukaryota</taxon>
        <taxon>Fungi</taxon>
        <taxon>Dikarya</taxon>
        <taxon>Ascomycota</taxon>
        <taxon>Pezizomycotina</taxon>
        <taxon>Eurotiomycetes</taxon>
        <taxon>Eurotiomycetidae</taxon>
        <taxon>Eurotiales</taxon>
        <taxon>Aspergillaceae</taxon>
        <taxon>Aspergillus</taxon>
        <taxon>Aspergillus subgen. Nidulantes</taxon>
    </lineage>
</organism>
<dbReference type="GO" id="GO:0031123">
    <property type="term" value="P:RNA 3'-end processing"/>
    <property type="evidence" value="ECO:0007669"/>
    <property type="project" value="TreeGrafter"/>
</dbReference>
<dbReference type="GO" id="GO:0031499">
    <property type="term" value="C:TRAMP complex"/>
    <property type="evidence" value="ECO:0007669"/>
    <property type="project" value="TreeGrafter"/>
</dbReference>
<dbReference type="GO" id="GO:1990817">
    <property type="term" value="F:poly(A) RNA polymerase activity"/>
    <property type="evidence" value="ECO:0007669"/>
    <property type="project" value="InterPro"/>
</dbReference>
<evidence type="ECO:0000313" key="3">
    <source>
        <dbReference type="Proteomes" id="UP000244073"/>
    </source>
</evidence>
<dbReference type="OrthoDB" id="273917at2759"/>
<dbReference type="RefSeq" id="XP_040750516.1">
    <property type="nucleotide sequence ID" value="XM_040897433.1"/>
</dbReference>
<dbReference type="AlphaFoldDB" id="A0A2T5LS71"/>
<dbReference type="Gene3D" id="1.10.1410.10">
    <property type="match status" value="1"/>
</dbReference>
<comment type="caution">
    <text evidence="2">The sequence shown here is derived from an EMBL/GenBank/DDBJ whole genome shotgun (WGS) entry which is preliminary data.</text>
</comment>
<proteinExistence type="predicted"/>
<feature type="region of interest" description="Disordered" evidence="1">
    <location>
        <begin position="160"/>
        <end position="193"/>
    </location>
</feature>
<sequence length="641" mass="72093">MRLYSALNHLTSAPLYLARRKFSQLSLRAKEASPINENSLAKTLQAHRYANRRKLIRWVGRPITAKEPPQKTSTDQYKTPPAAKEALSINEISSRTTSEVPQSTDQSNVQIRWVFSGASSGTIRKAHRLKALDVRRSVHRRQIVRQVFDSYAIEEEALSTPLPGNTTRNELHNRLSGSNTSQPNSNGVLLGNTEDLATDEDRFIDELKGLVGDKKIKERSKHDNVNRPKLNKPLDQTLSHNERPFPEQASPWHLLSWNVNKWLGESDETPWLVHLNPRKDFSSGVSQLNAEILALERHLSPTLAEQRTIQQVTSDVNKVLAKVSHAPQLMGSWRTGFAMSHSDLNFLLPVQDPLRSVSSIRSPSPARPQMLRLHREVLEKVETALRKSPKYSLELERTSSQGLAAIHEPTGLRIQFQCGEGIPASVEYIRDYHAEYPILRSLYMTTRLILETKKLFGSDSESIRSETLIMVLAAFLKMNHGRFRREDSCAQALLAFLRSLGLEINLASTGIAVDPPGLFNAGSLKAASRIYKSENEDLPAHLRGQYALLKTKRGTAARKPAAASQLCVQDPANYMNDLGRSCKRTPEIQAGFAKAYKSLQEALSLWEEPEPQATRKSILNNVLHANFHAFHLRRRLLGNPM</sequence>
<gene>
    <name evidence="2" type="ORF">P175DRAFT_0502637</name>
</gene>
<dbReference type="PANTHER" id="PTHR23092">
    <property type="entry name" value="POLY(A) RNA POLYMERASE"/>
    <property type="match status" value="1"/>
</dbReference>
<name>A0A2T5LS71_9EURO</name>
<feature type="region of interest" description="Disordered" evidence="1">
    <location>
        <begin position="61"/>
        <end position="84"/>
    </location>
</feature>
<reference evidence="2 3" key="1">
    <citation type="journal article" date="2018" name="Proc. Natl. Acad. Sci. U.S.A.">
        <title>Linking secondary metabolites to gene clusters through genome sequencing of six diverse Aspergillus species.</title>
        <authorList>
            <person name="Kaerboelling I."/>
            <person name="Vesth T.C."/>
            <person name="Frisvad J.C."/>
            <person name="Nybo J.L."/>
            <person name="Theobald S."/>
            <person name="Kuo A."/>
            <person name="Bowyer P."/>
            <person name="Matsuda Y."/>
            <person name="Mondo S."/>
            <person name="Lyhne E.K."/>
            <person name="Kogle M.E."/>
            <person name="Clum A."/>
            <person name="Lipzen A."/>
            <person name="Salamov A."/>
            <person name="Ngan C.Y."/>
            <person name="Daum C."/>
            <person name="Chiniquy J."/>
            <person name="Barry K."/>
            <person name="LaButti K."/>
            <person name="Haridas S."/>
            <person name="Simmons B.A."/>
            <person name="Magnuson J.K."/>
            <person name="Mortensen U.H."/>
            <person name="Larsen T.O."/>
            <person name="Grigoriev I.V."/>
            <person name="Baker S.E."/>
            <person name="Andersen M.R."/>
        </authorList>
    </citation>
    <scope>NUCLEOTIDE SEQUENCE [LARGE SCALE GENOMIC DNA]</scope>
    <source>
        <strain evidence="2 3">IBT 24754</strain>
    </source>
</reference>
<evidence type="ECO:0000313" key="2">
    <source>
        <dbReference type="EMBL" id="PTU19124.1"/>
    </source>
</evidence>
<dbReference type="GeneID" id="63814315"/>
<dbReference type="PANTHER" id="PTHR23092:SF50">
    <property type="entry name" value="MTF2-LIKE C-TERMINAL DOMAIN-CONTAINING PROTEIN"/>
    <property type="match status" value="1"/>
</dbReference>
<dbReference type="GO" id="GO:0003729">
    <property type="term" value="F:mRNA binding"/>
    <property type="evidence" value="ECO:0007669"/>
    <property type="project" value="TreeGrafter"/>
</dbReference>